<dbReference type="Proteomes" id="UP000266482">
    <property type="component" value="Unassembled WGS sequence"/>
</dbReference>
<organism evidence="2 3">
    <name type="scientific">Paenibacillus nanensis</name>
    <dbReference type="NCBI Taxonomy" id="393251"/>
    <lineage>
        <taxon>Bacteria</taxon>
        <taxon>Bacillati</taxon>
        <taxon>Bacillota</taxon>
        <taxon>Bacilli</taxon>
        <taxon>Bacillales</taxon>
        <taxon>Paenibacillaceae</taxon>
        <taxon>Paenibacillus</taxon>
    </lineage>
</organism>
<feature type="transmembrane region" description="Helical" evidence="1">
    <location>
        <begin position="257"/>
        <end position="278"/>
    </location>
</feature>
<comment type="caution">
    <text evidence="2">The sequence shown here is derived from an EMBL/GenBank/DDBJ whole genome shotgun (WGS) entry which is preliminary data.</text>
</comment>
<name>A0A3A1UPR8_9BACL</name>
<accession>A0A3A1UPR8</accession>
<feature type="transmembrane region" description="Helical" evidence="1">
    <location>
        <begin position="123"/>
        <end position="142"/>
    </location>
</feature>
<sequence>MYKEQGDRVNKTLWFKEEKLLAWTGVLGVVMALLCGIGALLYGVEDTPGKGLAKAFSFNAALGVFLLSTAAISPLSGMKPKGKAVFRWTYFTLALYSYFAETVQHARGVNPRFVEDGSAFDSLVANGFAFVALLLVVFYLFFAAQFFRKRSYALQPEIVMSIRYAMVAVLLSFAGGIWISVNGGRDFGADGNLIWFHGLGFHAIQALPIVGWLTMRATMPAMAKRMIIHVSGIAFLGGLLAIGWQTALERTLAEWTLLPLAALAFFLVVTAAGARALLEAVRSTRAASAASK</sequence>
<keyword evidence="1" id="KW-0472">Membrane</keyword>
<feature type="transmembrane region" description="Helical" evidence="1">
    <location>
        <begin position="226"/>
        <end position="245"/>
    </location>
</feature>
<evidence type="ECO:0000313" key="2">
    <source>
        <dbReference type="EMBL" id="RIX49327.1"/>
    </source>
</evidence>
<keyword evidence="1" id="KW-0812">Transmembrane</keyword>
<evidence type="ECO:0000313" key="3">
    <source>
        <dbReference type="Proteomes" id="UP000266482"/>
    </source>
</evidence>
<dbReference type="OrthoDB" id="2827528at2"/>
<feature type="transmembrane region" description="Helical" evidence="1">
    <location>
        <begin position="85"/>
        <end position="103"/>
    </location>
</feature>
<reference evidence="2 3" key="1">
    <citation type="submission" date="2018-09" db="EMBL/GenBank/DDBJ databases">
        <title>Paenibacillus aracenensis nov. sp. isolated from a cave in southern Spain.</title>
        <authorList>
            <person name="Jurado V."/>
            <person name="Gutierrez-Patricio S."/>
            <person name="Gonzalez-Pimentel J.L."/>
            <person name="Miller A.Z."/>
            <person name="Laiz L."/>
            <person name="Saiz-Jimenez C."/>
        </authorList>
    </citation>
    <scope>NUCLEOTIDE SEQUENCE [LARGE SCALE GENOMIC DNA]</scope>
    <source>
        <strain evidence="2 3">DSM 22867</strain>
    </source>
</reference>
<feature type="transmembrane region" description="Helical" evidence="1">
    <location>
        <begin position="162"/>
        <end position="181"/>
    </location>
</feature>
<evidence type="ECO:0000256" key="1">
    <source>
        <dbReference type="SAM" id="Phobius"/>
    </source>
</evidence>
<keyword evidence="1" id="KW-1133">Transmembrane helix</keyword>
<feature type="transmembrane region" description="Helical" evidence="1">
    <location>
        <begin position="56"/>
        <end position="73"/>
    </location>
</feature>
<protein>
    <submittedName>
        <fullName evidence="2">Uncharacterized protein</fullName>
    </submittedName>
</protein>
<gene>
    <name evidence="2" type="ORF">D3P08_22475</name>
</gene>
<dbReference type="AlphaFoldDB" id="A0A3A1UPR8"/>
<proteinExistence type="predicted"/>
<feature type="transmembrane region" description="Helical" evidence="1">
    <location>
        <begin position="193"/>
        <end position="214"/>
    </location>
</feature>
<feature type="transmembrane region" description="Helical" evidence="1">
    <location>
        <begin position="20"/>
        <end position="44"/>
    </location>
</feature>
<keyword evidence="3" id="KW-1185">Reference proteome</keyword>
<dbReference type="EMBL" id="QXQA01000018">
    <property type="protein sequence ID" value="RIX49327.1"/>
    <property type="molecule type" value="Genomic_DNA"/>
</dbReference>